<dbReference type="Proteomes" id="UP000183788">
    <property type="component" value="Unassembled WGS sequence"/>
</dbReference>
<accession>A0A1K1S2S1</accession>
<organism evidence="1 2">
    <name type="scientific">Chitinophaga sancti</name>
    <dbReference type="NCBI Taxonomy" id="1004"/>
    <lineage>
        <taxon>Bacteria</taxon>
        <taxon>Pseudomonadati</taxon>
        <taxon>Bacteroidota</taxon>
        <taxon>Chitinophagia</taxon>
        <taxon>Chitinophagales</taxon>
        <taxon>Chitinophagaceae</taxon>
        <taxon>Chitinophaga</taxon>
    </lineage>
</organism>
<protein>
    <submittedName>
        <fullName evidence="1">Uncharacterized protein</fullName>
    </submittedName>
</protein>
<sequence length="49" mass="5137">MVLHVKGIGILSGIALVTGLIADIYPALILSGSPPIKVLKNNQIFPVEI</sequence>
<reference evidence="1 2" key="1">
    <citation type="submission" date="2016-11" db="EMBL/GenBank/DDBJ databases">
        <authorList>
            <person name="Jaros S."/>
            <person name="Januszkiewicz K."/>
            <person name="Wedrychowicz H."/>
        </authorList>
    </citation>
    <scope>NUCLEOTIDE SEQUENCE [LARGE SCALE GENOMIC DNA]</scope>
    <source>
        <strain evidence="1 2">DSM 784</strain>
    </source>
</reference>
<name>A0A1K1S2S1_9BACT</name>
<evidence type="ECO:0000313" key="2">
    <source>
        <dbReference type="Proteomes" id="UP000183788"/>
    </source>
</evidence>
<dbReference type="EMBL" id="FPIZ01000016">
    <property type="protein sequence ID" value="SFW78383.1"/>
    <property type="molecule type" value="Genomic_DNA"/>
</dbReference>
<evidence type="ECO:0000313" key="1">
    <source>
        <dbReference type="EMBL" id="SFW78383.1"/>
    </source>
</evidence>
<proteinExistence type="predicted"/>
<gene>
    <name evidence="1" type="ORF">SAMN05661012_04642</name>
</gene>
<dbReference type="AlphaFoldDB" id="A0A1K1S2S1"/>